<feature type="domain" description="Histidine kinase" evidence="10">
    <location>
        <begin position="471"/>
        <end position="679"/>
    </location>
</feature>
<dbReference type="CDD" id="cd00130">
    <property type="entry name" value="PAS"/>
    <property type="match status" value="1"/>
</dbReference>
<evidence type="ECO:0000256" key="8">
    <source>
        <dbReference type="ARBA" id="ARBA00023012"/>
    </source>
</evidence>
<keyword evidence="3" id="KW-0597">Phosphoprotein</keyword>
<evidence type="ECO:0000256" key="5">
    <source>
        <dbReference type="ARBA" id="ARBA00022741"/>
    </source>
</evidence>
<keyword evidence="5" id="KW-0547">Nucleotide-binding</keyword>
<dbReference type="Proteomes" id="UP000197032">
    <property type="component" value="Unassembled WGS sequence"/>
</dbReference>
<dbReference type="AlphaFoldDB" id="A0A1Z5HQJ8"/>
<comment type="caution">
    <text evidence="12">The sequence shown here is derived from an EMBL/GenBank/DDBJ whole genome shotgun (WGS) entry which is preliminary data.</text>
</comment>
<keyword evidence="9" id="KW-0472">Membrane</keyword>
<dbReference type="EC" id="2.7.13.3" evidence="2"/>
<keyword evidence="7" id="KW-0067">ATP-binding</keyword>
<dbReference type="GO" id="GO:0006355">
    <property type="term" value="P:regulation of DNA-templated transcription"/>
    <property type="evidence" value="ECO:0007669"/>
    <property type="project" value="InterPro"/>
</dbReference>
<dbReference type="SMART" id="SM00387">
    <property type="entry name" value="HATPase_c"/>
    <property type="match status" value="1"/>
</dbReference>
<dbReference type="InterPro" id="IPR036890">
    <property type="entry name" value="HATPase_C_sf"/>
</dbReference>
<dbReference type="EMBL" id="BDGJ01000020">
    <property type="protein sequence ID" value="GAW91585.1"/>
    <property type="molecule type" value="Genomic_DNA"/>
</dbReference>
<dbReference type="Pfam" id="PF00497">
    <property type="entry name" value="SBP_bac_3"/>
    <property type="match status" value="1"/>
</dbReference>
<evidence type="ECO:0000256" key="4">
    <source>
        <dbReference type="ARBA" id="ARBA00022679"/>
    </source>
</evidence>
<dbReference type="InterPro" id="IPR000700">
    <property type="entry name" value="PAS-assoc_C"/>
</dbReference>
<evidence type="ECO:0000256" key="3">
    <source>
        <dbReference type="ARBA" id="ARBA00022553"/>
    </source>
</evidence>
<gene>
    <name evidence="12" type="ORF">KKC1_07460</name>
</gene>
<dbReference type="PRINTS" id="PR00344">
    <property type="entry name" value="BCTRLSENSOR"/>
</dbReference>
<keyword evidence="8" id="KW-0902">Two-component regulatory system</keyword>
<dbReference type="RefSeq" id="WP_088553102.1">
    <property type="nucleotide sequence ID" value="NZ_BDGJ01000020.1"/>
</dbReference>
<dbReference type="InterPro" id="IPR035965">
    <property type="entry name" value="PAS-like_dom_sf"/>
</dbReference>
<comment type="catalytic activity">
    <reaction evidence="1">
        <text>ATP + protein L-histidine = ADP + protein N-phospho-L-histidine.</text>
        <dbReference type="EC" id="2.7.13.3"/>
    </reaction>
</comment>
<dbReference type="SMART" id="SM00388">
    <property type="entry name" value="HisKA"/>
    <property type="match status" value="1"/>
</dbReference>
<dbReference type="PANTHER" id="PTHR43065">
    <property type="entry name" value="SENSOR HISTIDINE KINASE"/>
    <property type="match status" value="1"/>
</dbReference>
<evidence type="ECO:0000256" key="6">
    <source>
        <dbReference type="ARBA" id="ARBA00022777"/>
    </source>
</evidence>
<dbReference type="InterPro" id="IPR004358">
    <property type="entry name" value="Sig_transdc_His_kin-like_C"/>
</dbReference>
<dbReference type="InterPro" id="IPR000014">
    <property type="entry name" value="PAS"/>
</dbReference>
<dbReference type="Pfam" id="PF00512">
    <property type="entry name" value="HisKA"/>
    <property type="match status" value="1"/>
</dbReference>
<feature type="domain" description="PAC" evidence="11">
    <location>
        <begin position="404"/>
        <end position="458"/>
    </location>
</feature>
<dbReference type="SMART" id="SM00062">
    <property type="entry name" value="PBPb"/>
    <property type="match status" value="1"/>
</dbReference>
<evidence type="ECO:0000256" key="2">
    <source>
        <dbReference type="ARBA" id="ARBA00012438"/>
    </source>
</evidence>
<dbReference type="Pfam" id="PF00989">
    <property type="entry name" value="PAS"/>
    <property type="match status" value="1"/>
</dbReference>
<dbReference type="InterPro" id="IPR036097">
    <property type="entry name" value="HisK_dim/P_sf"/>
</dbReference>
<keyword evidence="9" id="KW-0812">Transmembrane</keyword>
<evidence type="ECO:0000256" key="7">
    <source>
        <dbReference type="ARBA" id="ARBA00022840"/>
    </source>
</evidence>
<name>A0A1Z5HQJ8_9FIRM</name>
<dbReference type="OrthoDB" id="9796330at2"/>
<evidence type="ECO:0000259" key="11">
    <source>
        <dbReference type="PROSITE" id="PS50113"/>
    </source>
</evidence>
<dbReference type="SUPFAM" id="SSF55785">
    <property type="entry name" value="PYP-like sensor domain (PAS domain)"/>
    <property type="match status" value="1"/>
</dbReference>
<dbReference type="PROSITE" id="PS50113">
    <property type="entry name" value="PAC"/>
    <property type="match status" value="1"/>
</dbReference>
<proteinExistence type="predicted"/>
<dbReference type="Gene3D" id="3.40.190.10">
    <property type="entry name" value="Periplasmic binding protein-like II"/>
    <property type="match status" value="2"/>
</dbReference>
<dbReference type="SUPFAM" id="SSF47384">
    <property type="entry name" value="Homodimeric domain of signal transducing histidine kinase"/>
    <property type="match status" value="1"/>
</dbReference>
<keyword evidence="13" id="KW-1185">Reference proteome</keyword>
<feature type="transmembrane region" description="Helical" evidence="9">
    <location>
        <begin position="20"/>
        <end position="38"/>
    </location>
</feature>
<dbReference type="InterPro" id="IPR003594">
    <property type="entry name" value="HATPase_dom"/>
</dbReference>
<organism evidence="12 13">
    <name type="scientific">Calderihabitans maritimus</name>
    <dbReference type="NCBI Taxonomy" id="1246530"/>
    <lineage>
        <taxon>Bacteria</taxon>
        <taxon>Bacillati</taxon>
        <taxon>Bacillota</taxon>
        <taxon>Clostridia</taxon>
        <taxon>Neomoorellales</taxon>
        <taxon>Calderihabitantaceae</taxon>
        <taxon>Calderihabitans</taxon>
    </lineage>
</organism>
<evidence type="ECO:0000259" key="10">
    <source>
        <dbReference type="PROSITE" id="PS50109"/>
    </source>
</evidence>
<dbReference type="InterPro" id="IPR013767">
    <property type="entry name" value="PAS_fold"/>
</dbReference>
<dbReference type="InterPro" id="IPR001638">
    <property type="entry name" value="Solute-binding_3/MltF_N"/>
</dbReference>
<keyword evidence="6" id="KW-0418">Kinase</keyword>
<protein>
    <recommendedName>
        <fullName evidence="2">histidine kinase</fullName>
        <ecNumber evidence="2">2.7.13.3</ecNumber>
    </recommendedName>
</protein>
<evidence type="ECO:0000256" key="9">
    <source>
        <dbReference type="SAM" id="Phobius"/>
    </source>
</evidence>
<dbReference type="GO" id="GO:0000155">
    <property type="term" value="F:phosphorelay sensor kinase activity"/>
    <property type="evidence" value="ECO:0007669"/>
    <property type="project" value="InterPro"/>
</dbReference>
<dbReference type="Gene3D" id="3.30.450.20">
    <property type="entry name" value="PAS domain"/>
    <property type="match status" value="1"/>
</dbReference>
<dbReference type="Pfam" id="PF02518">
    <property type="entry name" value="HATPase_c"/>
    <property type="match status" value="1"/>
</dbReference>
<dbReference type="InterPro" id="IPR005467">
    <property type="entry name" value="His_kinase_dom"/>
</dbReference>
<keyword evidence="9" id="KW-1133">Transmembrane helix</keyword>
<dbReference type="CDD" id="cd00082">
    <property type="entry name" value="HisKA"/>
    <property type="match status" value="1"/>
</dbReference>
<dbReference type="SUPFAM" id="SSF55874">
    <property type="entry name" value="ATPase domain of HSP90 chaperone/DNA topoisomerase II/histidine kinase"/>
    <property type="match status" value="1"/>
</dbReference>
<dbReference type="NCBIfam" id="TIGR00229">
    <property type="entry name" value="sensory_box"/>
    <property type="match status" value="1"/>
</dbReference>
<evidence type="ECO:0000313" key="12">
    <source>
        <dbReference type="EMBL" id="GAW91585.1"/>
    </source>
</evidence>
<dbReference type="SUPFAM" id="SSF53850">
    <property type="entry name" value="Periplasmic binding protein-like II"/>
    <property type="match status" value="1"/>
</dbReference>
<dbReference type="PANTHER" id="PTHR43065:SF10">
    <property type="entry name" value="PEROXIDE STRESS-ACTIVATED HISTIDINE KINASE MAK3"/>
    <property type="match status" value="1"/>
</dbReference>
<sequence length="693" mass="78282">MIKYHELEAGINLGRKLKNLVLIFLILTSMPPVVLLPADKALGILDTGDQKEILVRVAVDKNLPPFSYIDGSGQLNGYSIDLIKAIEQNSDLVIVTLPMEWDKAIKALKNSDVDAIFGMKYTSERDEIFDFSDSYFIISETIVIPTHQDDIKNLADLKERTTAVQKSHVAANLLKDVRRAQINVAFSQEEALKLLIMGRAEAFLGNPWTAQYYLKKFGLENKFKMVGGTIQPADYAIAVRQGNYQLLNKFNSALKTIKANGQYDRIYYRWFGERLSFVTARLMKIIKLLATFLVIVALLAMLWNRKLQIEVDKRTKELSQANLNLKQQQKLIAENDAFKEQVLNSVKNGIITMDLEGRITTVNPAAVNILKLEDISKISLLPATSINQLKKILEPFRKQLEAFEEVQQAEIDLSLNGEIKHLTCDISPLYDVQGNIMGTLLTLQDRTHEKKLQNKLITQEKMRALGQLIAGIAHELRNPLTSIKTFVELIPLKHHNPVFREEIARYLPKEIARLNNIIEDLLDYSRPQRAKKEVFNVHQWLESVLLLFHKTFRDKNVQVTKEIDETLYIYADPRQLKQVALNLILNALDAMGDCNQKHLTISAQIKDKSVVLLFKDTGKGIPRDQIDKIFEPFFTTKTNGVGLGLTVSYQLVKENQGEITVDSTPGSGTAVKLEFPAAQPSSKLLAQGGIDHA</sequence>
<evidence type="ECO:0000256" key="1">
    <source>
        <dbReference type="ARBA" id="ARBA00000085"/>
    </source>
</evidence>
<accession>A0A1Z5HQJ8</accession>
<dbReference type="CDD" id="cd13704">
    <property type="entry name" value="PBP2_HisK"/>
    <property type="match status" value="1"/>
</dbReference>
<keyword evidence="4" id="KW-0808">Transferase</keyword>
<evidence type="ECO:0000313" key="13">
    <source>
        <dbReference type="Proteomes" id="UP000197032"/>
    </source>
</evidence>
<dbReference type="InterPro" id="IPR003661">
    <property type="entry name" value="HisK_dim/P_dom"/>
</dbReference>
<dbReference type="PROSITE" id="PS50109">
    <property type="entry name" value="HIS_KIN"/>
    <property type="match status" value="1"/>
</dbReference>
<dbReference type="Gene3D" id="1.10.287.130">
    <property type="match status" value="1"/>
</dbReference>
<dbReference type="GO" id="GO:0005524">
    <property type="term" value="F:ATP binding"/>
    <property type="evidence" value="ECO:0007669"/>
    <property type="project" value="UniProtKB-KW"/>
</dbReference>
<reference evidence="13" key="1">
    <citation type="journal article" date="2017" name="Appl. Environ. Microbiol.">
        <title>Genomic analysis of Calderihabitans maritimus KKC1, a thermophilic hydrogenogenic carboxydotrophic bacterium isolated from marine sediment.</title>
        <authorList>
            <person name="Omae K."/>
            <person name="Yoneda Y."/>
            <person name="Fukuyama Y."/>
            <person name="Yoshida T."/>
            <person name="Sako Y."/>
        </authorList>
    </citation>
    <scope>NUCLEOTIDE SEQUENCE [LARGE SCALE GENOMIC DNA]</scope>
    <source>
        <strain evidence="13">KKC1</strain>
    </source>
</reference>
<dbReference type="Gene3D" id="3.30.565.10">
    <property type="entry name" value="Histidine kinase-like ATPase, C-terminal domain"/>
    <property type="match status" value="1"/>
</dbReference>